<dbReference type="AlphaFoldDB" id="A0A915E5Y7"/>
<evidence type="ECO:0000259" key="7">
    <source>
        <dbReference type="Pfam" id="PF00723"/>
    </source>
</evidence>
<keyword evidence="5" id="KW-0472">Membrane</keyword>
<reference evidence="9" key="1">
    <citation type="submission" date="2022-11" db="UniProtKB">
        <authorList>
            <consortium name="WormBaseParasite"/>
        </authorList>
    </citation>
    <scope>IDENTIFICATION</scope>
</reference>
<comment type="subcellular location">
    <subcellularLocation>
        <location evidence="5">Cell membrane</location>
        <topology evidence="5">Lipid-anchor</topology>
        <orientation evidence="5">Cytoplasmic side</orientation>
    </subcellularLocation>
</comment>
<dbReference type="SUPFAM" id="SSF48208">
    <property type="entry name" value="Six-hairpin glycosidases"/>
    <property type="match status" value="1"/>
</dbReference>
<comment type="pathway">
    <text evidence="1 5">Glycan biosynthesis; glycogen metabolism.</text>
</comment>
<keyword evidence="5" id="KW-0636">Prenylation</keyword>
<evidence type="ECO:0000256" key="4">
    <source>
        <dbReference type="ARBA" id="ARBA00022860"/>
    </source>
</evidence>
<evidence type="ECO:0000256" key="6">
    <source>
        <dbReference type="SAM" id="MobiDB-lite"/>
    </source>
</evidence>
<accession>A0A915E5Y7</accession>
<comment type="similarity">
    <text evidence="2 5">Belongs to the phosphorylase b kinase regulatory chain family.</text>
</comment>
<dbReference type="InterPro" id="IPR011613">
    <property type="entry name" value="GH15-like"/>
</dbReference>
<feature type="compositionally biased region" description="Low complexity" evidence="6">
    <location>
        <begin position="1"/>
        <end position="22"/>
    </location>
</feature>
<dbReference type="InterPro" id="IPR008734">
    <property type="entry name" value="PHK_A/B_su"/>
</dbReference>
<keyword evidence="5" id="KW-1003">Cell membrane</keyword>
<dbReference type="WBParaSite" id="jg26127">
    <property type="protein sequence ID" value="jg26127"/>
    <property type="gene ID" value="jg26127"/>
</dbReference>
<keyword evidence="5" id="KW-0449">Lipoprotein</keyword>
<keyword evidence="4 5" id="KW-0112">Calmodulin-binding</keyword>
<dbReference type="GO" id="GO:0005964">
    <property type="term" value="C:phosphorylase kinase complex"/>
    <property type="evidence" value="ECO:0007669"/>
    <property type="project" value="TreeGrafter"/>
</dbReference>
<comment type="function">
    <text evidence="5">Phosphorylase b kinase catalyzes the phosphorylation of serine in certain substrates, including troponin I.</text>
</comment>
<dbReference type="FunFam" id="1.50.10.10:FF:000065">
    <property type="entry name" value="Phosphorylase b kinase regulatory subunit"/>
    <property type="match status" value="1"/>
</dbReference>
<feature type="region of interest" description="Disordered" evidence="6">
    <location>
        <begin position="1"/>
        <end position="25"/>
    </location>
</feature>
<evidence type="ECO:0000256" key="1">
    <source>
        <dbReference type="ARBA" id="ARBA00005131"/>
    </source>
</evidence>
<proteinExistence type="inferred from homology"/>
<dbReference type="PANTHER" id="PTHR10749">
    <property type="entry name" value="PHOSPHORYLASE B KINASE REGULATORY SUBUNIT"/>
    <property type="match status" value="1"/>
</dbReference>
<keyword evidence="3 5" id="KW-0321">Glycogen metabolism</keyword>
<dbReference type="PANTHER" id="PTHR10749:SF8">
    <property type="entry name" value="PHOSPHORYLASE B KINASE REGULATORY SUBUNIT BETA"/>
    <property type="match status" value="1"/>
</dbReference>
<dbReference type="GO" id="GO:0005886">
    <property type="term" value="C:plasma membrane"/>
    <property type="evidence" value="ECO:0007669"/>
    <property type="project" value="UniProtKB-SubCell"/>
</dbReference>
<sequence length="1138" mass="129700">MSSSASKPPRPPSSASISSTSSDRNRRLRHLTQAYLSPLQHGGKPRVVENTLNRVDQVYDLTRKLIGEYQSVTTGLFPRYSIDTGTGYVKDSIYCALACWSCSIAYKRLDDDRGRQTELCQTAVKTMRGILFCWMQQVEKVNGFKQNNSPEFSLHSRFDLHTGIEFSQPFSHLQMDLVALYILILVEMTVGGTQIIYTSHEVAFLQNLVFYIERTYRTQGLLDKDFGMWERGNRYNTGVPELHASSLGLVKAALESVNGFNAYGSSGTSDSVIYVDIDGHNRNRTTFETVLPRESNSKNTDAALLLAVGWPAFATHDEKLYESTLNKCVRHLEGRYGLRRFLRDGYRTECEDPTKRHYEEEETYKFQGIENQFPMFLACISLTAQFRGNQALSDRYWAKFKSLLVPGDFSGLLVLPECYCIDEDHMKIERELPNTQDFYALNPLEFGHHLWSNAIYIIALLIREKLIHLSDIDPIYRHLPASQRPKYVNRHSAFHGSMEGNPVVQIALIAESVQLQMMLATYGISTQTPHEVEPVQIWPSWRMVKVFEYLGKDKKMNLSGRPARPFGPLNTSKIFRVCGDTVICYPLLFELNDFYINADPSTLIEDIKRDIEFVSRRWKLAGRPTFCMVLREENVVGEYFDNMLDLLVSLKNGFVNGIRVRIGRIHQLLNTGCLEHIDFVNPNEIDFSVEVFEEVAAKEAHLKSKATLRPIPPVDSNRREKEFRSMDDHTLFQIIAKNDLENLRVVAFAISIMQKRYTSGFVVHGETLAVRMDKVYRQACQWRQWWLIRYCAAKLRKTITSLAPGITSLLVRGKQVILGMKTCVEITIGSPSTPVEIANAIFSSYHEDEPHAAVLQQELIIACADLIAHKPDSFDGVLAIRLSWLTEALELLLNFIKDSVSKKDAYKEGYAKPLDLISFLDGTSPASVVRQFDLKHDVGVYDLPPTLVKDLLAALITKKNWHLLTPLQTRKLNGALNRVPLNLYDRVWKILERVKDGIVIAGHVLPQEPTLKSMMGDIAHPEYRQLLVELLCIVATIMERNPEIFFVDAFNCDHMIKQAFSVFCEERRIRDRVDMTPFYELDESAIGSSTSSYLIRVVVDKLLKDSNIRHKFSVLGDDAASDLIMSGERKNDDTCYVS</sequence>
<dbReference type="GO" id="GO:0005977">
    <property type="term" value="P:glycogen metabolic process"/>
    <property type="evidence" value="ECO:0007669"/>
    <property type="project" value="UniProtKB-KW"/>
</dbReference>
<protein>
    <recommendedName>
        <fullName evidence="5">Phosphorylase b kinase regulatory subunit</fullName>
    </recommendedName>
</protein>
<evidence type="ECO:0000256" key="2">
    <source>
        <dbReference type="ARBA" id="ARBA00007128"/>
    </source>
</evidence>
<evidence type="ECO:0000313" key="9">
    <source>
        <dbReference type="WBParaSite" id="jg26127"/>
    </source>
</evidence>
<keyword evidence="8" id="KW-1185">Reference proteome</keyword>
<dbReference type="Pfam" id="PF00723">
    <property type="entry name" value="Glyco_hydro_15"/>
    <property type="match status" value="1"/>
</dbReference>
<evidence type="ECO:0000313" key="8">
    <source>
        <dbReference type="Proteomes" id="UP000887574"/>
    </source>
</evidence>
<dbReference type="GO" id="GO:0005516">
    <property type="term" value="F:calmodulin binding"/>
    <property type="evidence" value="ECO:0007669"/>
    <property type="project" value="UniProtKB-KW"/>
</dbReference>
<evidence type="ECO:0000256" key="3">
    <source>
        <dbReference type="ARBA" id="ARBA00022600"/>
    </source>
</evidence>
<evidence type="ECO:0000256" key="5">
    <source>
        <dbReference type="RuleBase" id="RU364123"/>
    </source>
</evidence>
<feature type="domain" description="GH15-like" evidence="7">
    <location>
        <begin position="88"/>
        <end position="883"/>
    </location>
</feature>
<organism evidence="8 9">
    <name type="scientific">Ditylenchus dipsaci</name>
    <dbReference type="NCBI Taxonomy" id="166011"/>
    <lineage>
        <taxon>Eukaryota</taxon>
        <taxon>Metazoa</taxon>
        <taxon>Ecdysozoa</taxon>
        <taxon>Nematoda</taxon>
        <taxon>Chromadorea</taxon>
        <taxon>Rhabditida</taxon>
        <taxon>Tylenchina</taxon>
        <taxon>Tylenchomorpha</taxon>
        <taxon>Sphaerularioidea</taxon>
        <taxon>Anguinidae</taxon>
        <taxon>Anguininae</taxon>
        <taxon>Ditylenchus</taxon>
    </lineage>
</organism>
<dbReference type="Proteomes" id="UP000887574">
    <property type="component" value="Unplaced"/>
</dbReference>
<keyword evidence="5" id="KW-0119">Carbohydrate metabolism</keyword>
<dbReference type="InterPro" id="IPR008928">
    <property type="entry name" value="6-hairpin_glycosidase_sf"/>
</dbReference>
<name>A0A915E5Y7_9BILA</name>